<dbReference type="InterPro" id="IPR010342">
    <property type="entry name" value="DUF938"/>
</dbReference>
<name>A0A7W7B0X7_9SPHN</name>
<keyword evidence="2" id="KW-1185">Reference proteome</keyword>
<dbReference type="PANTHER" id="PTHR20974">
    <property type="entry name" value="UPF0585 PROTEIN CG18661"/>
    <property type="match status" value="1"/>
</dbReference>
<dbReference type="SUPFAM" id="SSF53335">
    <property type="entry name" value="S-adenosyl-L-methionine-dependent methyltransferases"/>
    <property type="match status" value="1"/>
</dbReference>
<comment type="caution">
    <text evidence="1">The sequence shown here is derived from an EMBL/GenBank/DDBJ whole genome shotgun (WGS) entry which is preliminary data.</text>
</comment>
<proteinExistence type="predicted"/>
<sequence>MTDSVRAGRRYAPATARNRDSILDVLGSLLPESGVVLEIASGTGEHVVHFARARPDLLWQPTDPSADARDSIAAWVAAEGLQNVRAPLDLDAAAERWPIGRIDAAVCINMLHISPWAATEGLMRGAGLHAPPGGLLYIYGPFRRADVPTAPSNEAFDADLKARDARWGLRDLDDVRSEADANGLGFEGLVEMPANNLSLIFRKR</sequence>
<accession>A0A7W7B0X7</accession>
<dbReference type="InterPro" id="IPR029063">
    <property type="entry name" value="SAM-dependent_MTases_sf"/>
</dbReference>
<dbReference type="AlphaFoldDB" id="A0A7W7B0X7"/>
<gene>
    <name evidence="1" type="ORF">GGQ98_000550</name>
</gene>
<organism evidence="1 2">
    <name type="scientific">Sphingosinicella soli</name>
    <dbReference type="NCBI Taxonomy" id="333708"/>
    <lineage>
        <taxon>Bacteria</taxon>
        <taxon>Pseudomonadati</taxon>
        <taxon>Pseudomonadota</taxon>
        <taxon>Alphaproteobacteria</taxon>
        <taxon>Sphingomonadales</taxon>
        <taxon>Sphingosinicellaceae</taxon>
        <taxon>Sphingosinicella</taxon>
    </lineage>
</organism>
<dbReference type="PANTHER" id="PTHR20974:SF0">
    <property type="entry name" value="UPF0585 PROTEIN CG18661"/>
    <property type="match status" value="1"/>
</dbReference>
<dbReference type="Proteomes" id="UP000566324">
    <property type="component" value="Unassembled WGS sequence"/>
</dbReference>
<protein>
    <recommendedName>
        <fullName evidence="3">SAM-dependent methyltransferase</fullName>
    </recommendedName>
</protein>
<evidence type="ECO:0000313" key="2">
    <source>
        <dbReference type="Proteomes" id="UP000566324"/>
    </source>
</evidence>
<evidence type="ECO:0008006" key="3">
    <source>
        <dbReference type="Google" id="ProtNLM"/>
    </source>
</evidence>
<dbReference type="RefSeq" id="WP_341534117.1">
    <property type="nucleotide sequence ID" value="NZ_JACHNZ010000004.1"/>
</dbReference>
<evidence type="ECO:0000313" key="1">
    <source>
        <dbReference type="EMBL" id="MBB4630945.1"/>
    </source>
</evidence>
<dbReference type="EMBL" id="JACHNZ010000004">
    <property type="protein sequence ID" value="MBB4630945.1"/>
    <property type="molecule type" value="Genomic_DNA"/>
</dbReference>
<dbReference type="Pfam" id="PF06080">
    <property type="entry name" value="DUF938"/>
    <property type="match status" value="1"/>
</dbReference>
<dbReference type="Gene3D" id="3.40.50.150">
    <property type="entry name" value="Vaccinia Virus protein VP39"/>
    <property type="match status" value="1"/>
</dbReference>
<reference evidence="1 2" key="1">
    <citation type="submission" date="2020-08" db="EMBL/GenBank/DDBJ databases">
        <title>Genomic Encyclopedia of Type Strains, Phase IV (KMG-IV): sequencing the most valuable type-strain genomes for metagenomic binning, comparative biology and taxonomic classification.</title>
        <authorList>
            <person name="Goeker M."/>
        </authorList>
    </citation>
    <scope>NUCLEOTIDE SEQUENCE [LARGE SCALE GENOMIC DNA]</scope>
    <source>
        <strain evidence="1 2">DSM 17328</strain>
    </source>
</reference>